<evidence type="ECO:0000256" key="1">
    <source>
        <dbReference type="ARBA" id="ARBA00008520"/>
    </source>
</evidence>
<dbReference type="Pfam" id="PF13343">
    <property type="entry name" value="SBP_bac_6"/>
    <property type="match status" value="1"/>
</dbReference>
<evidence type="ECO:0000256" key="4">
    <source>
        <dbReference type="ARBA" id="ARBA00022723"/>
    </source>
</evidence>
<accession>A0A2L2BNH6</accession>
<feature type="binding site" evidence="8">
    <location>
        <position position="251"/>
    </location>
    <ligand>
        <name>Fe cation</name>
        <dbReference type="ChEBI" id="CHEBI:24875"/>
    </ligand>
</feature>
<dbReference type="Gene3D" id="3.40.190.10">
    <property type="entry name" value="Periplasmic binding protein-like II"/>
    <property type="match status" value="2"/>
</dbReference>
<dbReference type="AlphaFoldDB" id="A0A2L2BNH6"/>
<feature type="binding site" evidence="8">
    <location>
        <position position="250"/>
    </location>
    <ligand>
        <name>Fe cation</name>
        <dbReference type="ChEBI" id="CHEBI:24875"/>
    </ligand>
</feature>
<dbReference type="Proteomes" id="UP000243077">
    <property type="component" value="Chromosome"/>
</dbReference>
<protein>
    <submittedName>
        <fullName evidence="10">Iron(III) ABC transporter substrate-binding lipoprotein</fullName>
    </submittedName>
</protein>
<dbReference type="GO" id="GO:0046872">
    <property type="term" value="F:metal ion binding"/>
    <property type="evidence" value="ECO:0007669"/>
    <property type="project" value="UniProtKB-KW"/>
</dbReference>
<evidence type="ECO:0000256" key="3">
    <source>
        <dbReference type="ARBA" id="ARBA00022496"/>
    </source>
</evidence>
<dbReference type="CDD" id="cd13543">
    <property type="entry name" value="PBP2_Fbp"/>
    <property type="match status" value="1"/>
</dbReference>
<dbReference type="PROSITE" id="PS51257">
    <property type="entry name" value="PROKAR_LIPOPROTEIN"/>
    <property type="match status" value="1"/>
</dbReference>
<feature type="chain" id="PRO_5014985979" evidence="9">
    <location>
        <begin position="26"/>
        <end position="364"/>
    </location>
</feature>
<dbReference type="GO" id="GO:0055085">
    <property type="term" value="P:transmembrane transport"/>
    <property type="evidence" value="ECO:0007669"/>
    <property type="project" value="InterPro"/>
</dbReference>
<keyword evidence="6 8" id="KW-0408">Iron</keyword>
<evidence type="ECO:0000313" key="10">
    <source>
        <dbReference type="EMBL" id="AVG23223.1"/>
    </source>
</evidence>
<dbReference type="KEGG" id="psai:C3B54_11220"/>
<dbReference type="EMBL" id="CP026923">
    <property type="protein sequence ID" value="AVG23223.1"/>
    <property type="molecule type" value="Genomic_DNA"/>
</dbReference>
<evidence type="ECO:0000256" key="6">
    <source>
        <dbReference type="ARBA" id="ARBA00023004"/>
    </source>
</evidence>
<dbReference type="InterPro" id="IPR006061">
    <property type="entry name" value="SBP_1_CS"/>
</dbReference>
<evidence type="ECO:0000256" key="9">
    <source>
        <dbReference type="SAM" id="SignalP"/>
    </source>
</evidence>
<dbReference type="RefSeq" id="WP_104912867.1">
    <property type="nucleotide sequence ID" value="NZ_CP026923.1"/>
</dbReference>
<dbReference type="PROSITE" id="PS01037">
    <property type="entry name" value="SBP_BACTERIAL_1"/>
    <property type="match status" value="1"/>
</dbReference>
<proteinExistence type="inferred from homology"/>
<keyword evidence="11" id="KW-1185">Reference proteome</keyword>
<evidence type="ECO:0000256" key="7">
    <source>
        <dbReference type="ARBA" id="ARBA00023065"/>
    </source>
</evidence>
<sequence>MTSRSSVRVVSAIGALAFVLAGCQAAPEEAPETAPEEEVVEEGSVEAVEGEATSDGFLTLYSGRSETLVQPLIDQFMEETGIDVEVRYGNTGEMAALLLEEGEATQAGVFLSQDAGALGALSQAGLFSTLPEDISSRVQPGFTSTDGSWVGVTGRARVVVYNTDMVTEEELPNTANELLEPQWSGQVGVAPTNASFQSFVTAYRVIDGEGAAEAWVSGLVANDPEYFEGNTPILEAVESGGIPLGLINHYYWYRLEAERGLDNLASRLWFTEAGDPTSMVNVTGVGILTPAQLDQDAIDFVDYMVSEAGQNYFVEQTYEYPLVDGIDAPADLPSLESLVNPDLDLSDLESLSETQELLTRFGLL</sequence>
<dbReference type="PANTHER" id="PTHR30006:SF15">
    <property type="entry name" value="IRON-UTILIZATION PERIPLASMIC PROTEIN"/>
    <property type="match status" value="1"/>
</dbReference>
<dbReference type="PIRSF" id="PIRSF002825">
    <property type="entry name" value="CfbpA"/>
    <property type="match status" value="1"/>
</dbReference>
<keyword evidence="3" id="KW-0410">Iron transport</keyword>
<keyword evidence="4 8" id="KW-0479">Metal-binding</keyword>
<feature type="signal peptide" evidence="9">
    <location>
        <begin position="1"/>
        <end position="25"/>
    </location>
</feature>
<reference evidence="10 11" key="1">
    <citation type="submission" date="2018-02" db="EMBL/GenBank/DDBJ databases">
        <title>Complete genome of the streamlined marine actinobacterium Pontimonas salivibrio CL-TW6 adapted to coastal planktonic lifestype.</title>
        <authorList>
            <person name="Cho B.C."/>
            <person name="Hardies S.C."/>
            <person name="Jang G.I."/>
            <person name="Hwang C.Y."/>
        </authorList>
    </citation>
    <scope>NUCLEOTIDE SEQUENCE [LARGE SCALE GENOMIC DNA]</scope>
    <source>
        <strain evidence="10 11">CL-TW6</strain>
    </source>
</reference>
<dbReference type="InterPro" id="IPR026045">
    <property type="entry name" value="Ferric-bd"/>
</dbReference>
<evidence type="ECO:0000256" key="8">
    <source>
        <dbReference type="PIRSR" id="PIRSR002825-1"/>
    </source>
</evidence>
<keyword evidence="10" id="KW-0449">Lipoprotein</keyword>
<evidence type="ECO:0000256" key="5">
    <source>
        <dbReference type="ARBA" id="ARBA00022729"/>
    </source>
</evidence>
<dbReference type="GO" id="GO:0006826">
    <property type="term" value="P:iron ion transport"/>
    <property type="evidence" value="ECO:0007669"/>
    <property type="project" value="UniProtKB-KW"/>
</dbReference>
<gene>
    <name evidence="10" type="ORF">C3B54_11220</name>
</gene>
<dbReference type="SUPFAM" id="SSF53850">
    <property type="entry name" value="Periplasmic binding protein-like II"/>
    <property type="match status" value="1"/>
</dbReference>
<dbReference type="PANTHER" id="PTHR30006">
    <property type="entry name" value="THIAMINE-BINDING PERIPLASMIC PROTEIN-RELATED"/>
    <property type="match status" value="1"/>
</dbReference>
<keyword evidence="7" id="KW-0406">Ion transport</keyword>
<evidence type="ECO:0000313" key="11">
    <source>
        <dbReference type="Proteomes" id="UP000243077"/>
    </source>
</evidence>
<organism evidence="10 11">
    <name type="scientific">Pontimonas salivibrio</name>
    <dbReference type="NCBI Taxonomy" id="1159327"/>
    <lineage>
        <taxon>Bacteria</taxon>
        <taxon>Bacillati</taxon>
        <taxon>Actinomycetota</taxon>
        <taxon>Actinomycetes</taxon>
        <taxon>Micrococcales</taxon>
        <taxon>Microbacteriaceae</taxon>
        <taxon>Pontimonas</taxon>
    </lineage>
</organism>
<name>A0A2L2BNH6_9MICO</name>
<dbReference type="OrthoDB" id="9769567at2"/>
<evidence type="ECO:0000256" key="2">
    <source>
        <dbReference type="ARBA" id="ARBA00022448"/>
    </source>
</evidence>
<dbReference type="GO" id="GO:0030288">
    <property type="term" value="C:outer membrane-bounded periplasmic space"/>
    <property type="evidence" value="ECO:0007669"/>
    <property type="project" value="TreeGrafter"/>
</dbReference>
<keyword evidence="2" id="KW-0813">Transport</keyword>
<keyword evidence="5 9" id="KW-0732">Signal</keyword>
<comment type="similarity">
    <text evidence="1">Belongs to the bacterial solute-binding protein 1 family.</text>
</comment>